<sequence length="1009" mass="103884">MAPHAVIAGGAGSTMSLDQVLAVVHGAEVVVDRAAALRVKKNSPAPKSFQPEAAPAAASDAAAVASLEQALVRATMFYKLLSLVNGKSGVRLAVVESLAALLNAGAVPALPAADNDAASLAALAAFLQGVGSAVAADGTQQQASDALAAAGIQSPPGLSAAERAVMQDGQCVAAGTAAICCHAGKLLLATANAVAALSAEALQADVKALDAEAVESQPHKGALLAGEEMRALLEGSRQVNGKKAGVGCLPAVGNGAQVHGALLEALNAAAAPAKAELAMAALPAAKDGAAQQASSPTLASSSLLLATSLLKAAALSLIRSETISSRLAQVAASAPAASAEDPAPAAAEEGMQQLVAAAAAAVDASKQQAAAAASKLALGSGDEPLPSLAAALAAYAAFQALQQAVAVEALAAATSLRLQEGLPANGVAAEAAAVPAAAADGGAGEGGKKKDKKKDKGPQGMQLGKGTGLLRAYVEHAAAGGAGTSGSGEIGLESQLQLLSLSGDGSVAGALQAALNRVAAALDPQTHALTQHLAALRAVIEANQAQRKPKIAKGARDFMPDQMAIREVAFGKITGVFKRHGAVSIDTPVFELRETLMGKYGEDSKLIYDLADQGGELLSLRYDLTVPFARFVALHGVGNIKRYHIAKVYRRDQPQMARGRFREFFQCDFDIAGSYPTMVPDAEVLKVLVEILDELRLGEYEVKLNHRRLLDAMLDIAGVPSQKFRPICSAIDKLDKEPWEVVRAEMVEEKGLPGPVADRIGEFVVLRGRPMELLERLTAAAHPLAQHAESAAALEELGALFGFLDALGALGPIVFDLSLARGLDYYTGVIYEAVLKGANVGSIAAGGRYDKLVGMFSGKEVPAVGVSIGIERVFAIMEAQLRAQAEQAGGTIRETESEVLVASVGNGMQPRRMRVCSELWAGGIKAEFGYKVNPKMGDQLGYALKQGIPFMVLFGESEVAEGVVKVKDLDAGSEEVVRQEELIARLQELVKGKAERRIVYHQKDDASGK</sequence>
<reference evidence="14" key="2">
    <citation type="submission" date="2020-11" db="EMBL/GenBank/DDBJ databases">
        <authorList>
            <person name="Cecchin M."/>
            <person name="Marcolungo L."/>
            <person name="Rossato M."/>
            <person name="Girolomoni L."/>
            <person name="Cosentino E."/>
            <person name="Cuine S."/>
            <person name="Li-Beisson Y."/>
            <person name="Delledonne M."/>
            <person name="Ballottari M."/>
        </authorList>
    </citation>
    <scope>NUCLEOTIDE SEQUENCE</scope>
    <source>
        <strain evidence="14">211/11P</strain>
        <tissue evidence="14">Whole cell</tissue>
    </source>
</reference>
<dbReference type="Pfam" id="PF13393">
    <property type="entry name" value="tRNA-synt_His"/>
    <property type="match status" value="1"/>
</dbReference>
<evidence type="ECO:0000256" key="4">
    <source>
        <dbReference type="ARBA" id="ARBA00015302"/>
    </source>
</evidence>
<dbReference type="PANTHER" id="PTHR11476">
    <property type="entry name" value="HISTIDYL-TRNA SYNTHETASE"/>
    <property type="match status" value="1"/>
</dbReference>
<evidence type="ECO:0000256" key="8">
    <source>
        <dbReference type="ARBA" id="ARBA00022917"/>
    </source>
</evidence>
<keyword evidence="7" id="KW-0067">ATP-binding</keyword>
<dbReference type="EC" id="6.1.1.21" evidence="3"/>
<dbReference type="FunFam" id="3.30.930.10:FF:000061">
    <property type="entry name" value="Histidine--tRNA ligase, cytoplasmic"/>
    <property type="match status" value="1"/>
</dbReference>
<dbReference type="OrthoDB" id="1906957at2759"/>
<evidence type="ECO:0000256" key="7">
    <source>
        <dbReference type="ARBA" id="ARBA00022840"/>
    </source>
</evidence>
<reference evidence="14" key="1">
    <citation type="journal article" date="2019" name="Plant J.">
        <title>Chlorella vulgaris genome assembly and annotation reveals the molecular basis for metabolic acclimation to high light conditions.</title>
        <authorList>
            <person name="Cecchin M."/>
            <person name="Marcolungo L."/>
            <person name="Rossato M."/>
            <person name="Girolomoni L."/>
            <person name="Cosentino E."/>
            <person name="Cuine S."/>
            <person name="Li-Beisson Y."/>
            <person name="Delledonne M."/>
            <person name="Ballottari M."/>
        </authorList>
    </citation>
    <scope>NUCLEOTIDE SEQUENCE</scope>
    <source>
        <strain evidence="14">211/11P</strain>
    </source>
</reference>
<organism evidence="14 15">
    <name type="scientific">Chlorella vulgaris</name>
    <name type="common">Green alga</name>
    <dbReference type="NCBI Taxonomy" id="3077"/>
    <lineage>
        <taxon>Eukaryota</taxon>
        <taxon>Viridiplantae</taxon>
        <taxon>Chlorophyta</taxon>
        <taxon>core chlorophytes</taxon>
        <taxon>Trebouxiophyceae</taxon>
        <taxon>Chlorellales</taxon>
        <taxon>Chlorellaceae</taxon>
        <taxon>Chlorella clade</taxon>
        <taxon>Chlorella</taxon>
    </lineage>
</organism>
<dbReference type="Gene3D" id="1.10.275.10">
    <property type="entry name" value="Fumarase/aspartase (N-terminal domain)"/>
    <property type="match status" value="1"/>
</dbReference>
<dbReference type="GO" id="GO:0006427">
    <property type="term" value="P:histidyl-tRNA aminoacylation"/>
    <property type="evidence" value="ECO:0007669"/>
    <property type="project" value="InterPro"/>
</dbReference>
<dbReference type="InterPro" id="IPR033656">
    <property type="entry name" value="HisRS_anticodon"/>
</dbReference>
<dbReference type="Gene3D" id="3.40.50.800">
    <property type="entry name" value="Anticodon-binding domain"/>
    <property type="match status" value="1"/>
</dbReference>
<dbReference type="InterPro" id="IPR024083">
    <property type="entry name" value="Fumarase/histidase_N"/>
</dbReference>
<keyword evidence="6" id="KW-0547">Nucleotide-binding</keyword>
<accession>A0A9D4Z0V5</accession>
<dbReference type="InterPro" id="IPR045864">
    <property type="entry name" value="aa-tRNA-synth_II/BPL/LPL"/>
</dbReference>
<dbReference type="InterPro" id="IPR015807">
    <property type="entry name" value="His-tRNA-ligase"/>
</dbReference>
<dbReference type="InterPro" id="IPR041715">
    <property type="entry name" value="HisRS-like_core"/>
</dbReference>
<dbReference type="SUPFAM" id="SSF55681">
    <property type="entry name" value="Class II aaRS and biotin synthetases"/>
    <property type="match status" value="1"/>
</dbReference>
<dbReference type="InterPro" id="IPR004154">
    <property type="entry name" value="Anticodon-bd"/>
</dbReference>
<dbReference type="InterPro" id="IPR006195">
    <property type="entry name" value="aa-tRNA-synth_II"/>
</dbReference>
<dbReference type="Gene3D" id="1.20.200.10">
    <property type="entry name" value="Fumarase/aspartase (Central domain)"/>
    <property type="match status" value="1"/>
</dbReference>
<keyword evidence="8" id="KW-0648">Protein biosynthesis</keyword>
<dbReference type="HAMAP" id="MF_00127">
    <property type="entry name" value="His_tRNA_synth"/>
    <property type="match status" value="1"/>
</dbReference>
<comment type="similarity">
    <text evidence="1">Belongs to the PAL/histidase family.</text>
</comment>
<dbReference type="GO" id="GO:0003723">
    <property type="term" value="F:RNA binding"/>
    <property type="evidence" value="ECO:0007669"/>
    <property type="project" value="TreeGrafter"/>
</dbReference>
<keyword evidence="9" id="KW-0030">Aminoacyl-tRNA synthetase</keyword>
<evidence type="ECO:0000256" key="5">
    <source>
        <dbReference type="ARBA" id="ARBA00022598"/>
    </source>
</evidence>
<evidence type="ECO:0000313" key="14">
    <source>
        <dbReference type="EMBL" id="KAI3436303.1"/>
    </source>
</evidence>
<dbReference type="GO" id="GO:0004821">
    <property type="term" value="F:histidine-tRNA ligase activity"/>
    <property type="evidence" value="ECO:0007669"/>
    <property type="project" value="UniProtKB-EC"/>
</dbReference>
<evidence type="ECO:0000259" key="13">
    <source>
        <dbReference type="PROSITE" id="PS50862"/>
    </source>
</evidence>
<dbReference type="NCBIfam" id="TIGR00442">
    <property type="entry name" value="hisS"/>
    <property type="match status" value="1"/>
</dbReference>
<feature type="region of interest" description="Disordered" evidence="12">
    <location>
        <begin position="438"/>
        <end position="462"/>
    </location>
</feature>
<dbReference type="FunFam" id="3.40.50.800:FF:000012">
    <property type="entry name" value="Histidine--tRNA ligase, cytoplasmic"/>
    <property type="match status" value="1"/>
</dbReference>
<comment type="catalytic activity">
    <reaction evidence="11">
        <text>tRNA(His) + L-histidine + ATP = L-histidyl-tRNA(His) + AMP + diphosphate + H(+)</text>
        <dbReference type="Rhea" id="RHEA:17313"/>
        <dbReference type="Rhea" id="RHEA-COMP:9665"/>
        <dbReference type="Rhea" id="RHEA-COMP:9689"/>
        <dbReference type="ChEBI" id="CHEBI:15378"/>
        <dbReference type="ChEBI" id="CHEBI:30616"/>
        <dbReference type="ChEBI" id="CHEBI:33019"/>
        <dbReference type="ChEBI" id="CHEBI:57595"/>
        <dbReference type="ChEBI" id="CHEBI:78442"/>
        <dbReference type="ChEBI" id="CHEBI:78527"/>
        <dbReference type="ChEBI" id="CHEBI:456215"/>
        <dbReference type="EC" id="6.1.1.21"/>
    </reaction>
</comment>
<evidence type="ECO:0000256" key="12">
    <source>
        <dbReference type="SAM" id="MobiDB-lite"/>
    </source>
</evidence>
<dbReference type="AlphaFoldDB" id="A0A9D4Z0V5"/>
<dbReference type="PANTHER" id="PTHR11476:SF7">
    <property type="entry name" value="HISTIDINE--TRNA LIGASE"/>
    <property type="match status" value="1"/>
</dbReference>
<comment type="caution">
    <text evidence="14">The sequence shown here is derived from an EMBL/GenBank/DDBJ whole genome shotgun (WGS) entry which is preliminary data.</text>
</comment>
<dbReference type="InterPro" id="IPR001106">
    <property type="entry name" value="Aromatic_Lyase"/>
</dbReference>
<dbReference type="GO" id="GO:0005829">
    <property type="term" value="C:cytosol"/>
    <property type="evidence" value="ECO:0007669"/>
    <property type="project" value="TreeGrafter"/>
</dbReference>
<dbReference type="CDD" id="cd00859">
    <property type="entry name" value="HisRS_anticodon"/>
    <property type="match status" value="1"/>
</dbReference>
<dbReference type="GO" id="GO:0005739">
    <property type="term" value="C:mitochondrion"/>
    <property type="evidence" value="ECO:0007669"/>
    <property type="project" value="TreeGrafter"/>
</dbReference>
<evidence type="ECO:0000256" key="2">
    <source>
        <dbReference type="ARBA" id="ARBA00008226"/>
    </source>
</evidence>
<dbReference type="SUPFAM" id="SSF48557">
    <property type="entry name" value="L-aspartase-like"/>
    <property type="match status" value="1"/>
</dbReference>
<evidence type="ECO:0000256" key="6">
    <source>
        <dbReference type="ARBA" id="ARBA00022741"/>
    </source>
</evidence>
<dbReference type="PROSITE" id="PS50862">
    <property type="entry name" value="AA_TRNA_LIGASE_II"/>
    <property type="match status" value="1"/>
</dbReference>
<evidence type="ECO:0000256" key="10">
    <source>
        <dbReference type="ARBA" id="ARBA00030619"/>
    </source>
</evidence>
<protein>
    <recommendedName>
        <fullName evidence="4">Histidine--tRNA ligase, cytoplasmic</fullName>
        <ecNumber evidence="3">6.1.1.21</ecNumber>
    </recommendedName>
    <alternativeName>
        <fullName evidence="10">Histidyl-tRNA synthetase</fullName>
    </alternativeName>
</protein>
<name>A0A9D4Z0V5_CHLVU</name>
<dbReference type="Pfam" id="PF00221">
    <property type="entry name" value="Lyase_aromatic"/>
    <property type="match status" value="1"/>
</dbReference>
<evidence type="ECO:0000256" key="11">
    <source>
        <dbReference type="ARBA" id="ARBA00047639"/>
    </source>
</evidence>
<dbReference type="InterPro" id="IPR008948">
    <property type="entry name" value="L-Aspartase-like"/>
</dbReference>
<dbReference type="Pfam" id="PF03129">
    <property type="entry name" value="HGTP_anticodon"/>
    <property type="match status" value="1"/>
</dbReference>
<evidence type="ECO:0000256" key="9">
    <source>
        <dbReference type="ARBA" id="ARBA00023146"/>
    </source>
</evidence>
<dbReference type="GO" id="GO:0032543">
    <property type="term" value="P:mitochondrial translation"/>
    <property type="evidence" value="ECO:0007669"/>
    <property type="project" value="TreeGrafter"/>
</dbReference>
<dbReference type="CDD" id="cd00773">
    <property type="entry name" value="HisRS-like_core"/>
    <property type="match status" value="1"/>
</dbReference>
<dbReference type="Gene3D" id="3.30.930.10">
    <property type="entry name" value="Bira Bifunctional Protein, Domain 2"/>
    <property type="match status" value="1"/>
</dbReference>
<evidence type="ECO:0000256" key="1">
    <source>
        <dbReference type="ARBA" id="ARBA00007238"/>
    </source>
</evidence>
<proteinExistence type="inferred from homology"/>
<feature type="domain" description="Aminoacyl-transfer RNA synthetases class-II family profile" evidence="13">
    <location>
        <begin position="531"/>
        <end position="910"/>
    </location>
</feature>
<dbReference type="Proteomes" id="UP001055712">
    <property type="component" value="Unassembled WGS sequence"/>
</dbReference>
<gene>
    <name evidence="14" type="ORF">D9Q98_002356</name>
</gene>
<keyword evidence="15" id="KW-1185">Reference proteome</keyword>
<evidence type="ECO:0000313" key="15">
    <source>
        <dbReference type="Proteomes" id="UP001055712"/>
    </source>
</evidence>
<dbReference type="InterPro" id="IPR036621">
    <property type="entry name" value="Anticodon-bd_dom_sf"/>
</dbReference>
<dbReference type="GO" id="GO:0005524">
    <property type="term" value="F:ATP binding"/>
    <property type="evidence" value="ECO:0007669"/>
    <property type="project" value="UniProtKB-KW"/>
</dbReference>
<keyword evidence="5" id="KW-0436">Ligase</keyword>
<dbReference type="SUPFAM" id="SSF52954">
    <property type="entry name" value="Class II aaRS ABD-related"/>
    <property type="match status" value="1"/>
</dbReference>
<comment type="similarity">
    <text evidence="2">Belongs to the class-II aminoacyl-tRNA synthetase family.</text>
</comment>
<evidence type="ECO:0000256" key="3">
    <source>
        <dbReference type="ARBA" id="ARBA00012815"/>
    </source>
</evidence>
<dbReference type="EMBL" id="SIDB01000002">
    <property type="protein sequence ID" value="KAI3436303.1"/>
    <property type="molecule type" value="Genomic_DNA"/>
</dbReference>